<sequence>MQAAVICSRGIGDGLLMMIASQYLLKKGYTVTTYQDSLSELNIWFPDHHLKKRSSLNELEKQLSIYEIIVLQNDNSPLSNAIIDLFKIGKLFNLSVFYSSYEKSKHAPLTLLDRVFDRSHSMVDNIAESIASVLQCSEISKNNGLIAPNNFKKNRYSKRILIHPTSTTPLRTWDAQKFIKVAQSLTQKGYEVVFCVSPLEHPEWVLLAKDRFPLPLFPSLHDLAGFIYESHFLIGNESGTAHLASNLHIPTLIVASCQKQMTLWRPGWFTTKTVTPYRFIPNFKGLRLRQKKWQAFISPKQVVRAFTRYVF</sequence>
<organism evidence="3 4">
    <name type="scientific">Candidatus Rhabdochlamydia porcellionis</name>
    <dbReference type="NCBI Taxonomy" id="225148"/>
    <lineage>
        <taxon>Bacteria</taxon>
        <taxon>Pseudomonadati</taxon>
        <taxon>Chlamydiota</taxon>
        <taxon>Chlamydiia</taxon>
        <taxon>Parachlamydiales</taxon>
        <taxon>Candidatus Rhabdochlamydiaceae</taxon>
        <taxon>Candidatus Rhabdochlamydia</taxon>
    </lineage>
</organism>
<dbReference type="Pfam" id="PF01075">
    <property type="entry name" value="Glyco_transf_9"/>
    <property type="match status" value="1"/>
</dbReference>
<evidence type="ECO:0000256" key="2">
    <source>
        <dbReference type="ARBA" id="ARBA00022679"/>
    </source>
</evidence>
<dbReference type="Gene3D" id="3.40.50.2000">
    <property type="entry name" value="Glycogen Phosphorylase B"/>
    <property type="match status" value="1"/>
</dbReference>
<evidence type="ECO:0000313" key="4">
    <source>
        <dbReference type="Proteomes" id="UP000822862"/>
    </source>
</evidence>
<dbReference type="Proteomes" id="UP000822862">
    <property type="component" value="Chromosome"/>
</dbReference>
<gene>
    <name evidence="3" type="ORF">RHAB15C_0000684</name>
</gene>
<dbReference type="PANTHER" id="PTHR30160:SF23">
    <property type="match status" value="1"/>
</dbReference>
<evidence type="ECO:0000313" key="3">
    <source>
        <dbReference type="EMBL" id="QZA58805.1"/>
    </source>
</evidence>
<keyword evidence="1" id="KW-0328">Glycosyltransferase</keyword>
<dbReference type="EMBL" id="CP075585">
    <property type="protein sequence ID" value="QZA58805.1"/>
    <property type="molecule type" value="Genomic_DNA"/>
</dbReference>
<name>A0ABX8Z0G9_9BACT</name>
<keyword evidence="2" id="KW-0808">Transferase</keyword>
<reference evidence="3 4" key="1">
    <citation type="submission" date="2021-05" db="EMBL/GenBank/DDBJ databases">
        <title>Ecology and evolution of chlamydial symbionts of arthropods.</title>
        <authorList>
            <person name="Halter T."/>
            <person name="Sixt B.S."/>
            <person name="Toenshoff E.R."/>
            <person name="Koestlbacher S."/>
            <person name="Schulz F."/>
            <person name="Kostanjsek R."/>
            <person name="Collingro A."/>
            <person name="Hendrickx F."/>
            <person name="Horn M."/>
        </authorList>
    </citation>
    <scope>NUCLEOTIDE SEQUENCE [LARGE SCALE GENOMIC DNA]</scope>
    <source>
        <strain evidence="3 4">15C</strain>
    </source>
</reference>
<dbReference type="PANTHER" id="PTHR30160">
    <property type="entry name" value="TETRAACYLDISACCHARIDE 4'-KINASE-RELATED"/>
    <property type="match status" value="1"/>
</dbReference>
<keyword evidence="4" id="KW-1185">Reference proteome</keyword>
<dbReference type="InterPro" id="IPR002201">
    <property type="entry name" value="Glyco_trans_9"/>
</dbReference>
<proteinExistence type="predicted"/>
<dbReference type="SUPFAM" id="SSF53756">
    <property type="entry name" value="UDP-Glycosyltransferase/glycogen phosphorylase"/>
    <property type="match status" value="1"/>
</dbReference>
<evidence type="ECO:0000256" key="1">
    <source>
        <dbReference type="ARBA" id="ARBA00022676"/>
    </source>
</evidence>
<accession>A0ABX8Z0G9</accession>
<dbReference type="InterPro" id="IPR051199">
    <property type="entry name" value="LPS_LOS_Heptosyltrfase"/>
</dbReference>
<dbReference type="RefSeq" id="WP_194844699.1">
    <property type="nucleotide sequence ID" value="NZ_CP075585.1"/>
</dbReference>
<protein>
    <submittedName>
        <fullName evidence="3">Glycosyltransferase family 9 (Heptosyltransferase)</fullName>
    </submittedName>
</protein>